<organism evidence="13 14">
    <name type="scientific">Rhypophila decipiens</name>
    <dbReference type="NCBI Taxonomy" id="261697"/>
    <lineage>
        <taxon>Eukaryota</taxon>
        <taxon>Fungi</taxon>
        <taxon>Dikarya</taxon>
        <taxon>Ascomycota</taxon>
        <taxon>Pezizomycotina</taxon>
        <taxon>Sordariomycetes</taxon>
        <taxon>Sordariomycetidae</taxon>
        <taxon>Sordariales</taxon>
        <taxon>Naviculisporaceae</taxon>
        <taxon>Rhypophila</taxon>
    </lineage>
</organism>
<evidence type="ECO:0000313" key="14">
    <source>
        <dbReference type="Proteomes" id="UP001301769"/>
    </source>
</evidence>
<dbReference type="InterPro" id="IPR002867">
    <property type="entry name" value="IBR_dom"/>
</dbReference>
<dbReference type="SUPFAM" id="SSF57850">
    <property type="entry name" value="RING/U-box"/>
    <property type="match status" value="2"/>
</dbReference>
<dbReference type="GO" id="GO:0008270">
    <property type="term" value="F:zinc ion binding"/>
    <property type="evidence" value="ECO:0007669"/>
    <property type="project" value="UniProtKB-KW"/>
</dbReference>
<dbReference type="Proteomes" id="UP001301769">
    <property type="component" value="Unassembled WGS sequence"/>
</dbReference>
<dbReference type="Gene3D" id="1.20.120.1750">
    <property type="match status" value="1"/>
</dbReference>
<keyword evidence="5" id="KW-0677">Repeat</keyword>
<comment type="catalytic activity">
    <reaction evidence="1">
        <text>[E2 ubiquitin-conjugating enzyme]-S-ubiquitinyl-L-cysteine + [acceptor protein]-L-lysine = [E2 ubiquitin-conjugating enzyme]-L-cysteine + [acceptor protein]-N(6)-ubiquitinyl-L-lysine.</text>
        <dbReference type="EC" id="2.3.2.31"/>
    </reaction>
</comment>
<feature type="zinc finger region" description="C3H1-type" evidence="9">
    <location>
        <begin position="76"/>
        <end position="103"/>
    </location>
</feature>
<dbReference type="AlphaFoldDB" id="A0AAN6Y0S3"/>
<evidence type="ECO:0000256" key="2">
    <source>
        <dbReference type="ARBA" id="ARBA00012251"/>
    </source>
</evidence>
<feature type="domain" description="C3H1-type" evidence="11">
    <location>
        <begin position="76"/>
        <end position="103"/>
    </location>
</feature>
<reference evidence="13" key="1">
    <citation type="journal article" date="2023" name="Mol. Phylogenet. Evol.">
        <title>Genome-scale phylogeny and comparative genomics of the fungal order Sordariales.</title>
        <authorList>
            <person name="Hensen N."/>
            <person name="Bonometti L."/>
            <person name="Westerberg I."/>
            <person name="Brannstrom I.O."/>
            <person name="Guillou S."/>
            <person name="Cros-Aarteil S."/>
            <person name="Calhoun S."/>
            <person name="Haridas S."/>
            <person name="Kuo A."/>
            <person name="Mondo S."/>
            <person name="Pangilinan J."/>
            <person name="Riley R."/>
            <person name="LaButti K."/>
            <person name="Andreopoulos B."/>
            <person name="Lipzen A."/>
            <person name="Chen C."/>
            <person name="Yan M."/>
            <person name="Daum C."/>
            <person name="Ng V."/>
            <person name="Clum A."/>
            <person name="Steindorff A."/>
            <person name="Ohm R.A."/>
            <person name="Martin F."/>
            <person name="Silar P."/>
            <person name="Natvig D.O."/>
            <person name="Lalanne C."/>
            <person name="Gautier V."/>
            <person name="Ament-Velasquez S.L."/>
            <person name="Kruys A."/>
            <person name="Hutchinson M.I."/>
            <person name="Powell A.J."/>
            <person name="Barry K."/>
            <person name="Miller A.N."/>
            <person name="Grigoriev I.V."/>
            <person name="Debuchy R."/>
            <person name="Gladieux P."/>
            <person name="Hiltunen Thoren M."/>
            <person name="Johannesson H."/>
        </authorList>
    </citation>
    <scope>NUCLEOTIDE SEQUENCE</scope>
    <source>
        <strain evidence="13">PSN293</strain>
    </source>
</reference>
<dbReference type="SMART" id="SM00356">
    <property type="entry name" value="ZnF_C3H1"/>
    <property type="match status" value="2"/>
</dbReference>
<evidence type="ECO:0000313" key="13">
    <source>
        <dbReference type="EMBL" id="KAK4210314.1"/>
    </source>
</evidence>
<proteinExistence type="predicted"/>
<dbReference type="Gene3D" id="4.10.1000.10">
    <property type="entry name" value="Zinc finger, CCCH-type"/>
    <property type="match status" value="1"/>
</dbReference>
<evidence type="ECO:0000256" key="1">
    <source>
        <dbReference type="ARBA" id="ARBA00001798"/>
    </source>
</evidence>
<dbReference type="Pfam" id="PF22191">
    <property type="entry name" value="IBR_1"/>
    <property type="match status" value="1"/>
</dbReference>
<dbReference type="CDD" id="cd20335">
    <property type="entry name" value="BRcat_RBR"/>
    <property type="match status" value="1"/>
</dbReference>
<dbReference type="InterPro" id="IPR013083">
    <property type="entry name" value="Znf_RING/FYVE/PHD"/>
</dbReference>
<dbReference type="PANTHER" id="PTHR11685">
    <property type="entry name" value="RBR FAMILY RING FINGER AND IBR DOMAIN-CONTAINING"/>
    <property type="match status" value="1"/>
</dbReference>
<dbReference type="SUPFAM" id="SSF90229">
    <property type="entry name" value="CCCH zinc finger"/>
    <property type="match status" value="1"/>
</dbReference>
<evidence type="ECO:0000256" key="8">
    <source>
        <dbReference type="ARBA" id="ARBA00022833"/>
    </source>
</evidence>
<dbReference type="EC" id="2.3.2.31" evidence="2"/>
<evidence type="ECO:0000256" key="4">
    <source>
        <dbReference type="ARBA" id="ARBA00022723"/>
    </source>
</evidence>
<keyword evidence="7" id="KW-0833">Ubl conjugation pathway</keyword>
<keyword evidence="3" id="KW-0808">Transferase</keyword>
<feature type="domain" description="C3H1-type" evidence="11">
    <location>
        <begin position="14"/>
        <end position="41"/>
    </location>
</feature>
<keyword evidence="4 9" id="KW-0479">Metal-binding</keyword>
<keyword evidence="8 9" id="KW-0862">Zinc</keyword>
<dbReference type="EMBL" id="MU858178">
    <property type="protein sequence ID" value="KAK4210314.1"/>
    <property type="molecule type" value="Genomic_DNA"/>
</dbReference>
<gene>
    <name evidence="13" type="ORF">QBC37DRAFT_292741</name>
</gene>
<evidence type="ECO:0000259" key="10">
    <source>
        <dbReference type="PROSITE" id="PS50089"/>
    </source>
</evidence>
<dbReference type="InterPro" id="IPR036855">
    <property type="entry name" value="Znf_CCCH_sf"/>
</dbReference>
<dbReference type="GO" id="GO:0061630">
    <property type="term" value="F:ubiquitin protein ligase activity"/>
    <property type="evidence" value="ECO:0007669"/>
    <property type="project" value="UniProtKB-EC"/>
</dbReference>
<dbReference type="SMART" id="SM00647">
    <property type="entry name" value="IBR"/>
    <property type="match status" value="2"/>
</dbReference>
<evidence type="ECO:0000256" key="6">
    <source>
        <dbReference type="ARBA" id="ARBA00022771"/>
    </source>
</evidence>
<protein>
    <recommendedName>
        <fullName evidence="2">RBR-type E3 ubiquitin transferase</fullName>
        <ecNumber evidence="2">2.3.2.31</ecNumber>
    </recommendedName>
</protein>
<evidence type="ECO:0000259" key="11">
    <source>
        <dbReference type="PROSITE" id="PS50103"/>
    </source>
</evidence>
<dbReference type="InterPro" id="IPR044066">
    <property type="entry name" value="TRIAD_supradom"/>
</dbReference>
<dbReference type="InterPro" id="IPR018957">
    <property type="entry name" value="Znf_C3HC4_RING-type"/>
</dbReference>
<feature type="domain" description="RING-type" evidence="10">
    <location>
        <begin position="507"/>
        <end position="548"/>
    </location>
</feature>
<dbReference type="InterPro" id="IPR001841">
    <property type="entry name" value="Znf_RING"/>
</dbReference>
<feature type="domain" description="RING-type" evidence="12">
    <location>
        <begin position="503"/>
        <end position="733"/>
    </location>
</feature>
<sequence>MEADGPGDVASGDPRLSIPCRFFAQNRCRYGASCYFSHAEQAQSQRAADSRPSPENHGASTSHILPMDDVTALVASRSRIRCRFHLQGYCFRGQECHFAHDQAEEGTATMPNPEESSRPETCRREMHGFLVTVGDGAVVTKVSFPSDFSAVRISRLRETATARSVVNLLALHGFEVSEDCVLTFPEDGKHRTAEVQVDDAQFAERLCALPAMRSLGAAPINVRMPQTDYGQIESKEVDCFWQKPPPTARLVFDNRYIADSVALSFEYGDYTVLHHRVSSDEPKRTTDGLWAINLSGITALASIADIMSDVPPSLAPQRLELEAAPTLSSLDVATRDKWLQTFLLRAGPGPFHWQQSFEMPDGRFRARARFLNVAGARPGWAVALSEHAQSRWPFPDDPLQRVSFHLVHSTRFKVPTRIYDIVEQEITERHKTAWAAQNLVYIAYDPSQGYRVLTIEGQDKTDVASAKATLDKIFGRYVVLDGEAHDQNIQVSNKRDSETSSTPNPPCTICWTEAENPVTLAQCKHVYCAECFENLCLAGAKNRAGIRCQGVPDGRICNEIITLTELQEHISPPALEDIFEVALAFYVASQSSAPPDGQLVKYCPTPDCQQLYRACAPAAPQTSESNQPARSALFTCPTCQAVICTGCHTFSHEGLTCEQEQEMMLSTSGYQELQKVKRELGIKHCPKCGIMIEKIDGCSHVICEGCGVDFCWSCLKLYSGKLNENGVPADEALHDDCEEEED</sequence>
<dbReference type="CDD" id="cd20336">
    <property type="entry name" value="Rcat_RBR"/>
    <property type="match status" value="1"/>
</dbReference>
<dbReference type="Gene3D" id="3.30.40.10">
    <property type="entry name" value="Zinc/RING finger domain, C3HC4 (zinc finger)"/>
    <property type="match status" value="1"/>
</dbReference>
<evidence type="ECO:0000256" key="3">
    <source>
        <dbReference type="ARBA" id="ARBA00022679"/>
    </source>
</evidence>
<dbReference type="InterPro" id="IPR031127">
    <property type="entry name" value="E3_UB_ligase_RBR"/>
</dbReference>
<evidence type="ECO:0000256" key="9">
    <source>
        <dbReference type="PROSITE-ProRule" id="PRU00723"/>
    </source>
</evidence>
<dbReference type="Pfam" id="PF00097">
    <property type="entry name" value="zf-C3HC4"/>
    <property type="match status" value="1"/>
</dbReference>
<name>A0AAN6Y0S3_9PEZI</name>
<dbReference type="PROSITE" id="PS51873">
    <property type="entry name" value="TRIAD"/>
    <property type="match status" value="1"/>
</dbReference>
<comment type="caution">
    <text evidence="13">The sequence shown here is derived from an EMBL/GenBank/DDBJ whole genome shotgun (WGS) entry which is preliminary data.</text>
</comment>
<dbReference type="PROSITE" id="PS50103">
    <property type="entry name" value="ZF_C3H1"/>
    <property type="match status" value="2"/>
</dbReference>
<dbReference type="PROSITE" id="PS50089">
    <property type="entry name" value="ZF_RING_2"/>
    <property type="match status" value="1"/>
</dbReference>
<dbReference type="InterPro" id="IPR000571">
    <property type="entry name" value="Znf_CCCH"/>
</dbReference>
<dbReference type="Pfam" id="PF01485">
    <property type="entry name" value="IBR"/>
    <property type="match status" value="1"/>
</dbReference>
<evidence type="ECO:0000256" key="7">
    <source>
        <dbReference type="ARBA" id="ARBA00022786"/>
    </source>
</evidence>
<evidence type="ECO:0000259" key="12">
    <source>
        <dbReference type="PROSITE" id="PS51873"/>
    </source>
</evidence>
<accession>A0AAN6Y0S3</accession>
<feature type="zinc finger region" description="C3H1-type" evidence="9">
    <location>
        <begin position="14"/>
        <end position="41"/>
    </location>
</feature>
<dbReference type="InterPro" id="IPR041367">
    <property type="entry name" value="Znf-CCCH_4"/>
</dbReference>
<dbReference type="GO" id="GO:0016567">
    <property type="term" value="P:protein ubiquitination"/>
    <property type="evidence" value="ECO:0007669"/>
    <property type="project" value="InterPro"/>
</dbReference>
<reference evidence="13" key="2">
    <citation type="submission" date="2023-05" db="EMBL/GenBank/DDBJ databases">
        <authorList>
            <consortium name="Lawrence Berkeley National Laboratory"/>
            <person name="Steindorff A."/>
            <person name="Hensen N."/>
            <person name="Bonometti L."/>
            <person name="Westerberg I."/>
            <person name="Brannstrom I.O."/>
            <person name="Guillou S."/>
            <person name="Cros-Aarteil S."/>
            <person name="Calhoun S."/>
            <person name="Haridas S."/>
            <person name="Kuo A."/>
            <person name="Mondo S."/>
            <person name="Pangilinan J."/>
            <person name="Riley R."/>
            <person name="Labutti K."/>
            <person name="Andreopoulos B."/>
            <person name="Lipzen A."/>
            <person name="Chen C."/>
            <person name="Yanf M."/>
            <person name="Daum C."/>
            <person name="Ng V."/>
            <person name="Clum A."/>
            <person name="Ohm R."/>
            <person name="Martin F."/>
            <person name="Silar P."/>
            <person name="Natvig D."/>
            <person name="Lalanne C."/>
            <person name="Gautier V."/>
            <person name="Ament-Velasquez S.L."/>
            <person name="Kruys A."/>
            <person name="Hutchinson M.I."/>
            <person name="Powell A.J."/>
            <person name="Barry K."/>
            <person name="Miller A.N."/>
            <person name="Grigoriev I.V."/>
            <person name="Debuchy R."/>
            <person name="Gladieux P."/>
            <person name="Thoren M.H."/>
            <person name="Johannesson H."/>
        </authorList>
    </citation>
    <scope>NUCLEOTIDE SEQUENCE</scope>
    <source>
        <strain evidence="13">PSN293</strain>
    </source>
</reference>
<evidence type="ECO:0000256" key="5">
    <source>
        <dbReference type="ARBA" id="ARBA00022737"/>
    </source>
</evidence>
<keyword evidence="14" id="KW-1185">Reference proteome</keyword>
<keyword evidence="6 9" id="KW-0863">Zinc-finger</keyword>
<dbReference type="Gene3D" id="2.30.30.1190">
    <property type="match status" value="1"/>
</dbReference>
<dbReference type="Pfam" id="PF18044">
    <property type="entry name" value="zf-CCCH_4"/>
    <property type="match status" value="1"/>
</dbReference>